<keyword evidence="1" id="KW-1133">Transmembrane helix</keyword>
<reference evidence="2 3" key="1">
    <citation type="submission" date="2019-08" db="EMBL/GenBank/DDBJ databases">
        <title>Complete genome sequence of Candidatus Uab amorphum.</title>
        <authorList>
            <person name="Shiratori T."/>
            <person name="Suzuki S."/>
            <person name="Kakizawa Y."/>
            <person name="Ishida K."/>
        </authorList>
    </citation>
    <scope>NUCLEOTIDE SEQUENCE [LARGE SCALE GENOMIC DNA]</scope>
    <source>
        <strain evidence="2 3">SRT547</strain>
    </source>
</reference>
<dbReference type="Pfam" id="PF14108">
    <property type="entry name" value="ABA4-like"/>
    <property type="match status" value="1"/>
</dbReference>
<dbReference type="EMBL" id="AP019860">
    <property type="protein sequence ID" value="BBM82646.1"/>
    <property type="molecule type" value="Genomic_DNA"/>
</dbReference>
<sequence length="141" mass="16469">MDEYLFHLSAYSVLIFWFPMIFFPHSEFVKKVVRSPWIILPPTICYLIILMPHLKESIMLFYKPNPQAVAALMGEVWGASLFWAYAGAFDLFVGRWIFLDAHEHSISFWLVSPIMFVCILFGPLAFALYAILRFIFSFSSR</sequence>
<evidence type="ECO:0008006" key="4">
    <source>
        <dbReference type="Google" id="ProtNLM"/>
    </source>
</evidence>
<evidence type="ECO:0000313" key="2">
    <source>
        <dbReference type="EMBL" id="BBM82646.1"/>
    </source>
</evidence>
<evidence type="ECO:0000256" key="1">
    <source>
        <dbReference type="SAM" id="Phobius"/>
    </source>
</evidence>
<protein>
    <recommendedName>
        <fullName evidence="4">DUF4281 domain-containing protein</fullName>
    </recommendedName>
</protein>
<name>A0A5S9IJK8_UABAM</name>
<feature type="transmembrane region" description="Helical" evidence="1">
    <location>
        <begin position="35"/>
        <end position="54"/>
    </location>
</feature>
<dbReference type="InterPro" id="IPR025461">
    <property type="entry name" value="ABA4-like"/>
</dbReference>
<keyword evidence="1" id="KW-0472">Membrane</keyword>
<organism evidence="2 3">
    <name type="scientific">Uabimicrobium amorphum</name>
    <dbReference type="NCBI Taxonomy" id="2596890"/>
    <lineage>
        <taxon>Bacteria</taxon>
        <taxon>Pseudomonadati</taxon>
        <taxon>Planctomycetota</taxon>
        <taxon>Candidatus Uabimicrobiia</taxon>
        <taxon>Candidatus Uabimicrobiales</taxon>
        <taxon>Candidatus Uabimicrobiaceae</taxon>
        <taxon>Candidatus Uabimicrobium</taxon>
    </lineage>
</organism>
<evidence type="ECO:0000313" key="3">
    <source>
        <dbReference type="Proteomes" id="UP000326354"/>
    </source>
</evidence>
<keyword evidence="3" id="KW-1185">Reference proteome</keyword>
<keyword evidence="1" id="KW-0812">Transmembrane</keyword>
<dbReference type="AlphaFoldDB" id="A0A5S9IJK8"/>
<feature type="transmembrane region" description="Helical" evidence="1">
    <location>
        <begin position="5"/>
        <end position="23"/>
    </location>
</feature>
<dbReference type="Proteomes" id="UP000326354">
    <property type="component" value="Chromosome"/>
</dbReference>
<dbReference type="OrthoDB" id="345237at2"/>
<accession>A0A5S9IJK8</accession>
<dbReference type="RefSeq" id="WP_151966881.1">
    <property type="nucleotide sequence ID" value="NZ_AP019860.1"/>
</dbReference>
<proteinExistence type="predicted"/>
<gene>
    <name evidence="2" type="ORF">UABAM_00989</name>
</gene>
<feature type="transmembrane region" description="Helical" evidence="1">
    <location>
        <begin position="106"/>
        <end position="132"/>
    </location>
</feature>
<dbReference type="KEGG" id="uam:UABAM_00989"/>